<keyword evidence="2 4" id="KW-0479">Metal-binding</keyword>
<evidence type="ECO:0000256" key="4">
    <source>
        <dbReference type="RuleBase" id="RU362121"/>
    </source>
</evidence>
<name>A0A3L8DBW5_OOCBI</name>
<dbReference type="PANTHER" id="PTHR16740">
    <property type="entry name" value="CYTOCHROME B5-RELATED PROTEIN-RELATED"/>
    <property type="match status" value="1"/>
</dbReference>
<organism evidence="6 7">
    <name type="scientific">Ooceraea biroi</name>
    <name type="common">Clonal raider ant</name>
    <name type="synonym">Cerapachys biroi</name>
    <dbReference type="NCBI Taxonomy" id="2015173"/>
    <lineage>
        <taxon>Eukaryota</taxon>
        <taxon>Metazoa</taxon>
        <taxon>Ecdysozoa</taxon>
        <taxon>Arthropoda</taxon>
        <taxon>Hexapoda</taxon>
        <taxon>Insecta</taxon>
        <taxon>Pterygota</taxon>
        <taxon>Neoptera</taxon>
        <taxon>Endopterygota</taxon>
        <taxon>Hymenoptera</taxon>
        <taxon>Apocrita</taxon>
        <taxon>Aculeata</taxon>
        <taxon>Formicoidea</taxon>
        <taxon>Formicidae</taxon>
        <taxon>Dorylinae</taxon>
        <taxon>Ooceraea</taxon>
    </lineage>
</organism>
<dbReference type="Pfam" id="PF00173">
    <property type="entry name" value="Cyt-b5"/>
    <property type="match status" value="1"/>
</dbReference>
<evidence type="ECO:0000313" key="7">
    <source>
        <dbReference type="Proteomes" id="UP000279307"/>
    </source>
</evidence>
<dbReference type="SUPFAM" id="SSF55856">
    <property type="entry name" value="Cytochrome b5-like heme/steroid binding domain"/>
    <property type="match status" value="1"/>
</dbReference>
<evidence type="ECO:0000259" key="5">
    <source>
        <dbReference type="PROSITE" id="PS50255"/>
    </source>
</evidence>
<proteinExistence type="inferred from homology"/>
<dbReference type="PROSITE" id="PS50255">
    <property type="entry name" value="CYTOCHROME_B5_2"/>
    <property type="match status" value="1"/>
</dbReference>
<feature type="transmembrane region" description="Helical" evidence="4">
    <location>
        <begin position="332"/>
        <end position="352"/>
    </location>
</feature>
<dbReference type="InterPro" id="IPR001199">
    <property type="entry name" value="Cyt_B5-like_heme/steroid-bd"/>
</dbReference>
<dbReference type="InterPro" id="IPR036400">
    <property type="entry name" value="Cyt_B5-like_heme/steroid_sf"/>
</dbReference>
<keyword evidence="1 4" id="KW-0349">Heme</keyword>
<feature type="transmembrane region" description="Helical" evidence="4">
    <location>
        <begin position="268"/>
        <end position="288"/>
    </location>
</feature>
<keyword evidence="4" id="KW-1133">Transmembrane helix</keyword>
<keyword evidence="3 4" id="KW-0408">Iron</keyword>
<dbReference type="InterPro" id="IPR053100">
    <property type="entry name" value="Cytochrome_b5-related"/>
</dbReference>
<sequence length="457" mass="53179">MENARSRDIDTRGLIEHVVSAIRSEVRNTFVMSKTSTIPGLAYLPTREIPTKTAASFLEGRRQIDGAEGLWRVESKLYNLETFMKTHPGGMEWIQLTKGTDITELFESHHITDKAKQLLPKFYVRDAVSPRSVPLTFLPDGFYCTFKKRALEALKNVDFHRPSTTTNLIIDSLMIMTFALSLMAATVNSYALIVLASVFLALTTIAAHNYFHMRDNFRMYYFDLSTMSSKNWRITHVMSHHMYTNTLWDYEIYVVEPFLQWIPRENKSYLTGLISKIISPIVWMLLFIDQVIKRYYSVYKEYRVFEFRDVIPILLPLVMSLVAPKITVALKLWLIMLLISSTVFATIGFNAAHHHPDIFHDGDIPREDLDWGLLELDSVRDREVIDDSLFLALTTFGSHTLHHLLPTVDHHYLHLCLPAFLQTCKEFRLSPEKWTQWELFKGQFQQLSRNKPKKNHR</sequence>
<reference evidence="6 7" key="1">
    <citation type="journal article" date="2018" name="Genome Res.">
        <title>The genomic architecture and molecular evolution of ant odorant receptors.</title>
        <authorList>
            <person name="McKenzie S.K."/>
            <person name="Kronauer D.J.C."/>
        </authorList>
    </citation>
    <scope>NUCLEOTIDE SEQUENCE [LARGE SCALE GENOMIC DNA]</scope>
    <source>
        <strain evidence="6">Clonal line C1</strain>
    </source>
</reference>
<keyword evidence="4" id="KW-0812">Transmembrane</keyword>
<keyword evidence="4" id="KW-0472">Membrane</keyword>
<protein>
    <recommendedName>
        <fullName evidence="5">Cytochrome b5 heme-binding domain-containing protein</fullName>
    </recommendedName>
</protein>
<evidence type="ECO:0000313" key="6">
    <source>
        <dbReference type="EMBL" id="RLU17398.1"/>
    </source>
</evidence>
<dbReference type="GO" id="GO:0006629">
    <property type="term" value="P:lipid metabolic process"/>
    <property type="evidence" value="ECO:0007669"/>
    <property type="project" value="InterPro"/>
</dbReference>
<dbReference type="Pfam" id="PF00487">
    <property type="entry name" value="FA_desaturase"/>
    <property type="match status" value="1"/>
</dbReference>
<dbReference type="GO" id="GO:0046872">
    <property type="term" value="F:metal ion binding"/>
    <property type="evidence" value="ECO:0007669"/>
    <property type="project" value="UniProtKB-UniRule"/>
</dbReference>
<comment type="similarity">
    <text evidence="4">Belongs to the cytochrome b5 family.</text>
</comment>
<comment type="caution">
    <text evidence="4">Lacks conserved residue(s) required for the propagation of feature annotation.</text>
</comment>
<dbReference type="Proteomes" id="UP000279307">
    <property type="component" value="Chromosome 10"/>
</dbReference>
<dbReference type="PROSITE" id="PS00191">
    <property type="entry name" value="CYTOCHROME_B5_1"/>
    <property type="match status" value="1"/>
</dbReference>
<accession>A0A3L8DBW5</accession>
<feature type="domain" description="Cytochrome b5 heme-binding" evidence="5">
    <location>
        <begin position="64"/>
        <end position="128"/>
    </location>
</feature>
<evidence type="ECO:0000256" key="2">
    <source>
        <dbReference type="ARBA" id="ARBA00022723"/>
    </source>
</evidence>
<feature type="transmembrane region" description="Helical" evidence="4">
    <location>
        <begin position="191"/>
        <end position="211"/>
    </location>
</feature>
<comment type="caution">
    <text evidence="6">The sequence shown here is derived from an EMBL/GenBank/DDBJ whole genome shotgun (WGS) entry which is preliminary data.</text>
</comment>
<dbReference type="OrthoDB" id="7776143at2759"/>
<dbReference type="AlphaFoldDB" id="A0A3L8DBW5"/>
<dbReference type="PANTHER" id="PTHR16740:SF1">
    <property type="entry name" value="CYTOCHROME B5-RELATED PROTEIN-RELATED"/>
    <property type="match status" value="1"/>
</dbReference>
<dbReference type="EMBL" id="QOIP01000010">
    <property type="protein sequence ID" value="RLU17398.1"/>
    <property type="molecule type" value="Genomic_DNA"/>
</dbReference>
<gene>
    <name evidence="6" type="ORF">DMN91_009633</name>
</gene>
<evidence type="ECO:0000256" key="1">
    <source>
        <dbReference type="ARBA" id="ARBA00022617"/>
    </source>
</evidence>
<feature type="transmembrane region" description="Helical" evidence="4">
    <location>
        <begin position="168"/>
        <end position="185"/>
    </location>
</feature>
<dbReference type="GO" id="GO:0020037">
    <property type="term" value="F:heme binding"/>
    <property type="evidence" value="ECO:0007669"/>
    <property type="project" value="UniProtKB-UniRule"/>
</dbReference>
<evidence type="ECO:0000256" key="3">
    <source>
        <dbReference type="ARBA" id="ARBA00023004"/>
    </source>
</evidence>
<dbReference type="InterPro" id="IPR005804">
    <property type="entry name" value="FA_desaturase_dom"/>
</dbReference>
<dbReference type="Gene3D" id="3.10.120.10">
    <property type="entry name" value="Cytochrome b5-like heme/steroid binding domain"/>
    <property type="match status" value="1"/>
</dbReference>
<dbReference type="InterPro" id="IPR018506">
    <property type="entry name" value="Cyt_B5_heme-BS"/>
</dbReference>